<feature type="domain" description="Thioredoxin" evidence="15">
    <location>
        <begin position="6"/>
        <end position="157"/>
    </location>
</feature>
<dbReference type="SUPFAM" id="SSF52833">
    <property type="entry name" value="Thioredoxin-like"/>
    <property type="match status" value="1"/>
</dbReference>
<dbReference type="Proteomes" id="UP000297496">
    <property type="component" value="Unassembled WGS sequence"/>
</dbReference>
<dbReference type="InterPro" id="IPR036249">
    <property type="entry name" value="Thioredoxin-like_sf"/>
</dbReference>
<comment type="caution">
    <text evidence="16">The sequence shown here is derived from an EMBL/GenBank/DDBJ whole genome shotgun (WGS) entry which is preliminary data.</text>
</comment>
<proteinExistence type="inferred from homology"/>
<dbReference type="GO" id="GO:0004601">
    <property type="term" value="F:peroxidase activity"/>
    <property type="evidence" value="ECO:0007669"/>
    <property type="project" value="UniProtKB-KW"/>
</dbReference>
<dbReference type="PANTHER" id="PTHR43110">
    <property type="entry name" value="THIOL PEROXIDASE"/>
    <property type="match status" value="1"/>
</dbReference>
<evidence type="ECO:0000256" key="1">
    <source>
        <dbReference type="ARBA" id="ARBA00022559"/>
    </source>
</evidence>
<gene>
    <name evidence="16" type="ORF">EXE59_15780</name>
</gene>
<dbReference type="Gene3D" id="3.40.30.10">
    <property type="entry name" value="Glutaredoxin"/>
    <property type="match status" value="1"/>
</dbReference>
<dbReference type="CDD" id="cd03018">
    <property type="entry name" value="PRX_AhpE_like"/>
    <property type="match status" value="1"/>
</dbReference>
<keyword evidence="3" id="KW-0560">Oxidoreductase</keyword>
<evidence type="ECO:0000256" key="4">
    <source>
        <dbReference type="ARBA" id="ARBA00023284"/>
    </source>
</evidence>
<dbReference type="InterPro" id="IPR013766">
    <property type="entry name" value="Thioredoxin_domain"/>
</dbReference>
<evidence type="ECO:0000256" key="8">
    <source>
        <dbReference type="ARBA" id="ARBA00060973"/>
    </source>
</evidence>
<reference evidence="16 17" key="1">
    <citation type="submission" date="2019-04" db="EMBL/GenBank/DDBJ databases">
        <title>Three New Species of Nocardioides, Nocardioides euryhalodurans sp. nov., Nocardioides seonyuensis sp. nov. and Nocardioides eburneoflavus sp. nov. Isolated from Soil.</title>
        <authorList>
            <person name="Roh S.G."/>
            <person name="Lee C."/>
            <person name="Kim M.-K."/>
            <person name="Kim S.B."/>
        </authorList>
    </citation>
    <scope>NUCLEOTIDE SEQUENCE [LARGE SCALE GENOMIC DNA]</scope>
    <source>
        <strain evidence="16 17">MMS17-SY213</strain>
    </source>
</reference>
<comment type="similarity">
    <text evidence="8">Belongs to the peroxiredoxin family. AhpE subfamily.</text>
</comment>
<keyword evidence="17" id="KW-1185">Reference proteome</keyword>
<dbReference type="InterPro" id="IPR050455">
    <property type="entry name" value="Tpx_Peroxidase_subfamily"/>
</dbReference>
<comment type="function">
    <text evidence="7">Thiol-specific peroxidase that catalyzes the reduction of hydrogen peroxide and organic hydroperoxides to water and alcohols, respectively. Plays a role in cell protection against oxidative stress by detoxifying peroxides. May represent an important antioxidant defense against cytotoxic peroxides, especially peroxynitrite, which can be formed by activated macrophages during infection.</text>
</comment>
<evidence type="ECO:0000313" key="17">
    <source>
        <dbReference type="Proteomes" id="UP000297496"/>
    </source>
</evidence>
<evidence type="ECO:0000256" key="13">
    <source>
        <dbReference type="ARBA" id="ARBA00083736"/>
    </source>
</evidence>
<evidence type="ECO:0000256" key="11">
    <source>
        <dbReference type="ARBA" id="ARBA00068979"/>
    </source>
</evidence>
<dbReference type="AlphaFoldDB" id="A0A4Z1C4N4"/>
<organism evidence="16 17">
    <name type="scientific">Nocardioides eburneiflavus</name>
    <dbReference type="NCBI Taxonomy" id="2518372"/>
    <lineage>
        <taxon>Bacteria</taxon>
        <taxon>Bacillati</taxon>
        <taxon>Actinomycetota</taxon>
        <taxon>Actinomycetes</taxon>
        <taxon>Propionibacteriales</taxon>
        <taxon>Nocardioidaceae</taxon>
        <taxon>Nocardioides</taxon>
    </lineage>
</organism>
<evidence type="ECO:0000256" key="7">
    <source>
        <dbReference type="ARBA" id="ARBA00056930"/>
    </source>
</evidence>
<keyword evidence="2" id="KW-0049">Antioxidant</keyword>
<dbReference type="PROSITE" id="PS51352">
    <property type="entry name" value="THIOREDOXIN_2"/>
    <property type="match status" value="1"/>
</dbReference>
<dbReference type="InterPro" id="IPR000866">
    <property type="entry name" value="AhpC/TSA"/>
</dbReference>
<comment type="catalytic activity">
    <reaction evidence="6">
        <text>[mycoredoxin]-L-dithiol + a hydroperoxide = [mycoredoxin]-L-disulfide + an alcohol + H2O</text>
        <dbReference type="Rhea" id="RHEA:62640"/>
        <dbReference type="Rhea" id="RHEA-COMP:16137"/>
        <dbReference type="Rhea" id="RHEA-COMP:16138"/>
        <dbReference type="ChEBI" id="CHEBI:15377"/>
        <dbReference type="ChEBI" id="CHEBI:29950"/>
        <dbReference type="ChEBI" id="CHEBI:30879"/>
        <dbReference type="ChEBI" id="CHEBI:35924"/>
        <dbReference type="ChEBI" id="CHEBI:50058"/>
        <dbReference type="EC" id="1.11.1.29"/>
    </reaction>
</comment>
<protein>
    <recommendedName>
        <fullName evidence="11">Alkyl hydroperoxide reductase E</fullName>
        <ecNumber evidence="10">1.11.1.29</ecNumber>
    </recommendedName>
    <alternativeName>
        <fullName evidence="12">Mycoredoxin-dependent peroxiredoxin</fullName>
    </alternativeName>
    <alternativeName>
        <fullName evidence="13">Peroxiredoxin AhpE</fullName>
    </alternativeName>
    <alternativeName>
        <fullName evidence="5">Thioredoxin peroxidase</fullName>
    </alternativeName>
</protein>
<comment type="subunit">
    <text evidence="9">Homodimer. Forms both dimers and octamers; a tightly-associated dimer and a ring-like octamer.</text>
</comment>
<keyword evidence="4" id="KW-0676">Redox-active center</keyword>
<dbReference type="InterPro" id="IPR024706">
    <property type="entry name" value="Peroxiredoxin_AhpC-typ"/>
</dbReference>
<evidence type="ECO:0000256" key="2">
    <source>
        <dbReference type="ARBA" id="ARBA00022862"/>
    </source>
</evidence>
<accession>A0A4Z1C4N4</accession>
<evidence type="ECO:0000256" key="12">
    <source>
        <dbReference type="ARBA" id="ARBA00082991"/>
    </source>
</evidence>
<evidence type="ECO:0000256" key="10">
    <source>
        <dbReference type="ARBA" id="ARBA00067009"/>
    </source>
</evidence>
<evidence type="ECO:0000256" key="14">
    <source>
        <dbReference type="PIRSR" id="PIRSR000239-1"/>
    </source>
</evidence>
<feature type="active site" description="Cysteine sulfenic acid (-SOH) intermediate; for peroxidase activity" evidence="14">
    <location>
        <position position="49"/>
    </location>
</feature>
<keyword evidence="1" id="KW-0575">Peroxidase</keyword>
<evidence type="ECO:0000259" key="15">
    <source>
        <dbReference type="PROSITE" id="PS51352"/>
    </source>
</evidence>
<dbReference type="FunFam" id="3.40.30.10:FF:000118">
    <property type="entry name" value="Peroxiredoxin AhpE"/>
    <property type="match status" value="1"/>
</dbReference>
<evidence type="ECO:0000313" key="16">
    <source>
        <dbReference type="EMBL" id="TGN65254.1"/>
    </source>
</evidence>
<dbReference type="PANTHER" id="PTHR43110:SF1">
    <property type="entry name" value="THIOL PEROXIDASE"/>
    <property type="match status" value="1"/>
</dbReference>
<evidence type="ECO:0000256" key="5">
    <source>
        <dbReference type="ARBA" id="ARBA00032824"/>
    </source>
</evidence>
<name>A0A4Z1C4N4_9ACTN</name>
<dbReference type="RefSeq" id="WP_135839752.1">
    <property type="nucleotide sequence ID" value="NZ_SRRO01000001.1"/>
</dbReference>
<dbReference type="OrthoDB" id="9812811at2"/>
<dbReference type="EMBL" id="SRRO01000001">
    <property type="protein sequence ID" value="TGN65254.1"/>
    <property type="molecule type" value="Genomic_DNA"/>
</dbReference>
<evidence type="ECO:0000256" key="3">
    <source>
        <dbReference type="ARBA" id="ARBA00023002"/>
    </source>
</evidence>
<sequence>MTSEGLCIGDEAPDFTLRDQFGQDVRLSGFRGRKAVVLMFFPFAFTGVCTGELSGVRDRLDEFLSFDTEVLAISCDSVYALRTFAESEGLNFPLLSDWWPHGAVSSAYEVFDTVRGAPRRSSYVVDRDGRLRWSVHNANPDGRDLDEHLRELHAALETHLV</sequence>
<dbReference type="EC" id="1.11.1.29" evidence="10"/>
<dbReference type="Pfam" id="PF00578">
    <property type="entry name" value="AhpC-TSA"/>
    <property type="match status" value="1"/>
</dbReference>
<dbReference type="PIRSF" id="PIRSF000239">
    <property type="entry name" value="AHPC"/>
    <property type="match status" value="1"/>
</dbReference>
<evidence type="ECO:0000256" key="6">
    <source>
        <dbReference type="ARBA" id="ARBA00052774"/>
    </source>
</evidence>
<evidence type="ECO:0000256" key="9">
    <source>
        <dbReference type="ARBA" id="ARBA00065226"/>
    </source>
</evidence>